<dbReference type="SUPFAM" id="SSF103473">
    <property type="entry name" value="MFS general substrate transporter"/>
    <property type="match status" value="1"/>
</dbReference>
<evidence type="ECO:0000259" key="4">
    <source>
        <dbReference type="PROSITE" id="PS50850"/>
    </source>
</evidence>
<feature type="transmembrane region" description="Helical" evidence="3">
    <location>
        <begin position="35"/>
        <end position="56"/>
    </location>
</feature>
<reference evidence="5 7" key="2">
    <citation type="submission" date="2018-11" db="EMBL/GenBank/DDBJ databases">
        <authorList>
            <consortium name="Pathogen Informatics"/>
        </authorList>
    </citation>
    <scope>NUCLEOTIDE SEQUENCE [LARGE SCALE GENOMIC DNA]</scope>
</reference>
<feature type="transmembrane region" description="Helical" evidence="3">
    <location>
        <begin position="216"/>
        <end position="238"/>
    </location>
</feature>
<gene>
    <name evidence="5" type="ORF">DME_LOCUS9195</name>
</gene>
<dbReference type="PANTHER" id="PTHR11388">
    <property type="entry name" value="ORGANIC ANION TRANSPORTER"/>
    <property type="match status" value="1"/>
</dbReference>
<dbReference type="GO" id="GO:0006811">
    <property type="term" value="P:monoatomic ion transport"/>
    <property type="evidence" value="ECO:0007669"/>
    <property type="project" value="UniProtKB-KW"/>
</dbReference>
<feature type="transmembrane region" description="Helical" evidence="3">
    <location>
        <begin position="489"/>
        <end position="515"/>
    </location>
</feature>
<keyword evidence="3" id="KW-1133">Transmembrane helix</keyword>
<dbReference type="GO" id="GO:0015347">
    <property type="term" value="F:sodium-independent organic anion transmembrane transporter activity"/>
    <property type="evidence" value="ECO:0007669"/>
    <property type="project" value="TreeGrafter"/>
</dbReference>
<feature type="transmembrane region" description="Helical" evidence="3">
    <location>
        <begin position="310"/>
        <end position="329"/>
    </location>
</feature>
<feature type="domain" description="Major facilitator superfamily (MFS) profile" evidence="4">
    <location>
        <begin position="1"/>
        <end position="606"/>
    </location>
</feature>
<evidence type="ECO:0000313" key="6">
    <source>
        <dbReference type="Proteomes" id="UP000038040"/>
    </source>
</evidence>
<comment type="similarity">
    <text evidence="3">Belongs to the organo anion transporter (TC 2.A.60) family.</text>
</comment>
<feature type="transmembrane region" description="Helical" evidence="3">
    <location>
        <begin position="63"/>
        <end position="85"/>
    </location>
</feature>
<comment type="caution">
    <text evidence="3">Lacks conserved residue(s) required for the propagation of feature annotation.</text>
</comment>
<dbReference type="PANTHER" id="PTHR11388:SF142">
    <property type="entry name" value="SOLUTE CARRIER ORGANIC ANION TRANSPORTER FAMILY MEMBER 5A1"/>
    <property type="match status" value="1"/>
</dbReference>
<proteinExistence type="inferred from homology"/>
<feature type="transmembrane region" description="Helical" evidence="3">
    <location>
        <begin position="580"/>
        <end position="601"/>
    </location>
</feature>
<protein>
    <recommendedName>
        <fullName evidence="3">Solute carrier organic anion transporter family member</fullName>
    </recommendedName>
</protein>
<dbReference type="STRING" id="318479.A0A0N4UDI2"/>
<evidence type="ECO:0000313" key="7">
    <source>
        <dbReference type="Proteomes" id="UP000274756"/>
    </source>
</evidence>
<dbReference type="AlphaFoldDB" id="A0A0N4UDI2"/>
<feature type="transmembrane region" description="Helical" evidence="3">
    <location>
        <begin position="169"/>
        <end position="196"/>
    </location>
</feature>
<dbReference type="Proteomes" id="UP000274756">
    <property type="component" value="Unassembled WGS sequence"/>
</dbReference>
<dbReference type="InterPro" id="IPR036259">
    <property type="entry name" value="MFS_trans_sf"/>
</dbReference>
<evidence type="ECO:0000313" key="5">
    <source>
        <dbReference type="EMBL" id="VDN59222.1"/>
    </source>
</evidence>
<feature type="transmembrane region" description="Helical" evidence="3">
    <location>
        <begin position="527"/>
        <end position="550"/>
    </location>
</feature>
<dbReference type="PROSITE" id="PS50850">
    <property type="entry name" value="MFS"/>
    <property type="match status" value="1"/>
</dbReference>
<feature type="transmembrane region" description="Helical" evidence="3">
    <location>
        <begin position="132"/>
        <end position="157"/>
    </location>
</feature>
<reference evidence="8" key="1">
    <citation type="submission" date="2017-02" db="UniProtKB">
        <authorList>
            <consortium name="WormBaseParasite"/>
        </authorList>
    </citation>
    <scope>IDENTIFICATION</scope>
</reference>
<evidence type="ECO:0000313" key="8">
    <source>
        <dbReference type="WBParaSite" id="DME_0000539601-mRNA-1"/>
    </source>
</evidence>
<evidence type="ECO:0000256" key="2">
    <source>
        <dbReference type="ARBA" id="ARBA00023157"/>
    </source>
</evidence>
<dbReference type="GO" id="GO:0016323">
    <property type="term" value="C:basolateral plasma membrane"/>
    <property type="evidence" value="ECO:0007669"/>
    <property type="project" value="TreeGrafter"/>
</dbReference>
<dbReference type="CDD" id="cd17336">
    <property type="entry name" value="MFS_SLCO_OATP"/>
    <property type="match status" value="1"/>
</dbReference>
<dbReference type="EMBL" id="UYYG01001178">
    <property type="protein sequence ID" value="VDN59222.1"/>
    <property type="molecule type" value="Genomic_DNA"/>
</dbReference>
<keyword evidence="3" id="KW-0472">Membrane</keyword>
<organism evidence="6 8">
    <name type="scientific">Dracunculus medinensis</name>
    <name type="common">Guinea worm</name>
    <dbReference type="NCBI Taxonomy" id="318479"/>
    <lineage>
        <taxon>Eukaryota</taxon>
        <taxon>Metazoa</taxon>
        <taxon>Ecdysozoa</taxon>
        <taxon>Nematoda</taxon>
        <taxon>Chromadorea</taxon>
        <taxon>Rhabditida</taxon>
        <taxon>Spirurina</taxon>
        <taxon>Dracunculoidea</taxon>
        <taxon>Dracunculidae</taxon>
        <taxon>Dracunculus</taxon>
    </lineage>
</organism>
<dbReference type="Pfam" id="PF03137">
    <property type="entry name" value="OATP"/>
    <property type="match status" value="1"/>
</dbReference>
<dbReference type="Proteomes" id="UP000038040">
    <property type="component" value="Unplaced"/>
</dbReference>
<keyword evidence="3" id="KW-0406">Ion transport</keyword>
<accession>A0A0N4UDI2</accession>
<keyword evidence="7" id="KW-1185">Reference proteome</keyword>
<dbReference type="NCBIfam" id="TIGR00805">
    <property type="entry name" value="oat"/>
    <property type="match status" value="1"/>
</dbReference>
<evidence type="ECO:0000256" key="1">
    <source>
        <dbReference type="ARBA" id="ARBA00004141"/>
    </source>
</evidence>
<dbReference type="WBParaSite" id="DME_0000539601-mRNA-1">
    <property type="protein sequence ID" value="DME_0000539601-mRNA-1"/>
    <property type="gene ID" value="DME_0000539601"/>
</dbReference>
<name>A0A0N4UDI2_DRAME</name>
<dbReference type="OrthoDB" id="5062115at2759"/>
<dbReference type="InterPro" id="IPR004156">
    <property type="entry name" value="OATP"/>
</dbReference>
<comment type="subcellular location">
    <subcellularLocation>
        <location evidence="3">Cell membrane</location>
        <topology evidence="3">Multi-pass membrane protein</topology>
    </subcellularLocation>
    <subcellularLocation>
        <location evidence="1">Membrane</location>
        <topology evidence="1">Multi-pass membrane protein</topology>
    </subcellularLocation>
</comment>
<dbReference type="InterPro" id="IPR020846">
    <property type="entry name" value="MFS_dom"/>
</dbReference>
<dbReference type="GO" id="GO:0043252">
    <property type="term" value="P:sodium-independent organic anion transport"/>
    <property type="evidence" value="ECO:0007669"/>
    <property type="project" value="TreeGrafter"/>
</dbReference>
<feature type="transmembrane region" description="Helical" evidence="3">
    <location>
        <begin position="382"/>
        <end position="401"/>
    </location>
</feature>
<evidence type="ECO:0000256" key="3">
    <source>
        <dbReference type="RuleBase" id="RU362056"/>
    </source>
</evidence>
<feature type="transmembrane region" description="Helical" evidence="3">
    <location>
        <begin position="349"/>
        <end position="370"/>
    </location>
</feature>
<keyword evidence="2" id="KW-1015">Disulfide bond</keyword>
<keyword evidence="3" id="KW-0812">Transmembrane</keyword>
<dbReference type="Gene3D" id="1.20.1250.20">
    <property type="entry name" value="MFS general substrate transporter like domains"/>
    <property type="match status" value="1"/>
</dbReference>
<sequence length="650" mass="73317">MLFIIAIQGTYLGYTVGILTNLEKRFSIPSKKSGLLLSIYDIGHTLAVMIIGFMAMSKNQARITAFGVLFSALSMFLLILPAFIFGPVANDQKSLIQDKQVYILNNVCDPSRSFSGLIELCEEEKKEHLEAYLVLAVGQLLAGIAAAPFNTVAYVYIDDNLFDKTMSPFYLGLLSSMYAFGPAFGFALSAGVTRLYATVFEAPANLNIYDDEWIGAWWLGFLVCGVLYLFGAIPIFFFPKSFDNLYGKTDPIELNHLRSKEFDDQDAHENENLREIDRNSEKTDFIRPQNLLQFYLHFCSMTIELLRNPVFLSMVIGWMFGSYLTGGYTTYLPKYIETQFAQSSSAADMYAGLISIGSIAASTALGGYLLTKFDLKASKAILCLLASWSIIFATYLFGMTIGCNEPELKDLVLANRRYEFRDISECNFECHCYNVHHFNPVHYGNLNFFSPCHAGCRIFNDDLKRWDQCSCAFDEAVENGLYLEKCEQIFIYIIVVFIGMFFGNLFFMTTIMIILRSVFDYQKVMALSIASCFTNLLGFIPAPIIFGYILDSTCMLWHSRCPDDYGNCVVYDNKLFRQNFHLSSASSQALAVISIFVCYLFSRKHTFFDNMAVCDSMDSTPSNTPTLSIKEIKYQTSLDVNLPSPITAEV</sequence>
<keyword evidence="3" id="KW-0813">Transport</keyword>